<dbReference type="SUPFAM" id="SSF48452">
    <property type="entry name" value="TPR-like"/>
    <property type="match status" value="2"/>
</dbReference>
<dbReference type="SMART" id="SM00220">
    <property type="entry name" value="S_TKc"/>
    <property type="match status" value="1"/>
</dbReference>
<dbReference type="InterPro" id="IPR051681">
    <property type="entry name" value="Ser/Thr_Kinases-Pseudokinases"/>
</dbReference>
<dbReference type="Proteomes" id="UP001362999">
    <property type="component" value="Unassembled WGS sequence"/>
</dbReference>
<dbReference type="SUPFAM" id="SSF56112">
    <property type="entry name" value="Protein kinase-like (PK-like)"/>
    <property type="match status" value="1"/>
</dbReference>
<dbReference type="InterPro" id="IPR001245">
    <property type="entry name" value="Ser-Thr/Tyr_kinase_cat_dom"/>
</dbReference>
<evidence type="ECO:0000256" key="2">
    <source>
        <dbReference type="ARBA" id="ARBA00022741"/>
    </source>
</evidence>
<evidence type="ECO:0000256" key="1">
    <source>
        <dbReference type="ARBA" id="ARBA00022527"/>
    </source>
</evidence>
<dbReference type="InterPro" id="IPR011990">
    <property type="entry name" value="TPR-like_helical_dom_sf"/>
</dbReference>
<evidence type="ECO:0000259" key="6">
    <source>
        <dbReference type="PROSITE" id="PS50011"/>
    </source>
</evidence>
<reference evidence="7 8" key="1">
    <citation type="journal article" date="2024" name="J Genomics">
        <title>Draft genome sequencing and assembly of Favolaschia claudopus CIRM-BRFM 2984 isolated from oak limbs.</title>
        <authorList>
            <person name="Navarro D."/>
            <person name="Drula E."/>
            <person name="Chaduli D."/>
            <person name="Cazenave R."/>
            <person name="Ahrendt S."/>
            <person name="Wang J."/>
            <person name="Lipzen A."/>
            <person name="Daum C."/>
            <person name="Barry K."/>
            <person name="Grigoriev I.V."/>
            <person name="Favel A."/>
            <person name="Rosso M.N."/>
            <person name="Martin F."/>
        </authorList>
    </citation>
    <scope>NUCLEOTIDE SEQUENCE [LARGE SCALE GENOMIC DNA]</scope>
    <source>
        <strain evidence="7 8">CIRM-BRFM 2984</strain>
    </source>
</reference>
<dbReference type="GO" id="GO:0005524">
    <property type="term" value="F:ATP binding"/>
    <property type="evidence" value="ECO:0007669"/>
    <property type="project" value="UniProtKB-UniRule"/>
</dbReference>
<dbReference type="EMBL" id="JAWWNJ010000097">
    <property type="protein sequence ID" value="KAK6996443.1"/>
    <property type="molecule type" value="Genomic_DNA"/>
</dbReference>
<keyword evidence="7" id="KW-0808">Transferase</keyword>
<evidence type="ECO:0000256" key="5">
    <source>
        <dbReference type="SAM" id="MobiDB-lite"/>
    </source>
</evidence>
<dbReference type="Gene3D" id="1.10.510.10">
    <property type="entry name" value="Transferase(Phosphotransferase) domain 1"/>
    <property type="match status" value="1"/>
</dbReference>
<proteinExistence type="predicted"/>
<dbReference type="Gene3D" id="1.25.40.10">
    <property type="entry name" value="Tetratricopeptide repeat domain"/>
    <property type="match status" value="2"/>
</dbReference>
<dbReference type="InterPro" id="IPR017441">
    <property type="entry name" value="Protein_kinase_ATP_BS"/>
</dbReference>
<sequence length="795" mass="88561">MPLDVVSVLSTAFTIAQFIHSTVERIQTSKQQLRLLSASAATLLTTLNEEFSQARILPERCTQPLADLEILLHDIHCFVDNEKEAGFMKMLLLKDMRLSAIEIFNRRIGTLITRFQVSSLLNIQSILAESKEAQQKDTETLHAYLSSLEKNNAKLLQTLEINQRNTIAMMVSLQKQLNRQNIDGAEQKFYAHTLAYLTSRSGKSVKLEEWMIAAFEVDYDEEIGAGGFGTVYRGTWNRTEVAIKVLQNEAGIKPSISALRSEIDIWSTLRHPNIIQFLGANTLDDRPFVVMPFIPYNARDFLRERPSFDPLHILRDISLGLECLHLRKICHGDLKGLNVLVENSGRALLCDFGLTRLRADTTARTNAQDSLQIQGSRNWMAPELMNGSRARPPSDIYAFSMTLYELYTNEIPLFSVAYADLFDLVARRGGRPERPDPDEGRPISDELWELTEKCWSADPHTRPTATQLHDTLKSMLSRSPPPPPIKAPTTIQSEPPTSRSSEETTNTSALAARLKNTLSIKRLRGERNKIPRTVGGSSAVGDQPQSASSAATANLEAAIGYDDHLNSLTINQDWGLGADGFQHLPELQSKILQDRKESLGDQDPLTFSAMLNLASTYHRLQLFERAAELQLQAIEGRKAVLGPGHADTLTAMCNLAATYRSLGQLEDALRIGQDAFNGRKILFGATNLKTLSALHGVGLTYYRMKQYAAAKEIHSGILKDRKTLLGKSHNDTLISMECLALSYHGLGEDQKAKQLADRVVAERKKILGKDHPHTRASIATLTTIEGHIPTVFDSY</sequence>
<dbReference type="Pfam" id="PF07714">
    <property type="entry name" value="PK_Tyr_Ser-Thr"/>
    <property type="match status" value="1"/>
</dbReference>
<dbReference type="PROSITE" id="PS00108">
    <property type="entry name" value="PROTEIN_KINASE_ST"/>
    <property type="match status" value="1"/>
</dbReference>
<dbReference type="InterPro" id="IPR011009">
    <property type="entry name" value="Kinase-like_dom_sf"/>
</dbReference>
<dbReference type="PANTHER" id="PTHR44329">
    <property type="entry name" value="SERINE/THREONINE-PROTEIN KINASE TNNI3K-RELATED"/>
    <property type="match status" value="1"/>
</dbReference>
<keyword evidence="2 4" id="KW-0547">Nucleotide-binding</keyword>
<evidence type="ECO:0000256" key="4">
    <source>
        <dbReference type="PROSITE-ProRule" id="PRU10141"/>
    </source>
</evidence>
<dbReference type="PANTHER" id="PTHR44329:SF298">
    <property type="entry name" value="MIXED LINEAGE KINASE DOMAIN-LIKE PROTEIN"/>
    <property type="match status" value="1"/>
</dbReference>
<dbReference type="Pfam" id="PF13424">
    <property type="entry name" value="TPR_12"/>
    <property type="match status" value="2"/>
</dbReference>
<keyword evidence="8" id="KW-1185">Reference proteome</keyword>
<evidence type="ECO:0000313" key="8">
    <source>
        <dbReference type="Proteomes" id="UP001362999"/>
    </source>
</evidence>
<keyword evidence="7" id="KW-0418">Kinase</keyword>
<accession>A0AAW0A041</accession>
<dbReference type="InterPro" id="IPR000719">
    <property type="entry name" value="Prot_kinase_dom"/>
</dbReference>
<dbReference type="PROSITE" id="PS00107">
    <property type="entry name" value="PROTEIN_KINASE_ATP"/>
    <property type="match status" value="1"/>
</dbReference>
<dbReference type="PROSITE" id="PS50011">
    <property type="entry name" value="PROTEIN_KINASE_DOM"/>
    <property type="match status" value="1"/>
</dbReference>
<evidence type="ECO:0000313" key="7">
    <source>
        <dbReference type="EMBL" id="KAK6996443.1"/>
    </source>
</evidence>
<dbReference type="Gene3D" id="3.30.200.20">
    <property type="entry name" value="Phosphorylase Kinase, domain 1"/>
    <property type="match status" value="1"/>
</dbReference>
<dbReference type="AlphaFoldDB" id="A0AAW0A041"/>
<organism evidence="7 8">
    <name type="scientific">Favolaschia claudopus</name>
    <dbReference type="NCBI Taxonomy" id="2862362"/>
    <lineage>
        <taxon>Eukaryota</taxon>
        <taxon>Fungi</taxon>
        <taxon>Dikarya</taxon>
        <taxon>Basidiomycota</taxon>
        <taxon>Agaricomycotina</taxon>
        <taxon>Agaricomycetes</taxon>
        <taxon>Agaricomycetidae</taxon>
        <taxon>Agaricales</taxon>
        <taxon>Marasmiineae</taxon>
        <taxon>Mycenaceae</taxon>
        <taxon>Favolaschia</taxon>
    </lineage>
</organism>
<feature type="compositionally biased region" description="Low complexity" evidence="5">
    <location>
        <begin position="493"/>
        <end position="508"/>
    </location>
</feature>
<dbReference type="GO" id="GO:0004674">
    <property type="term" value="F:protein serine/threonine kinase activity"/>
    <property type="evidence" value="ECO:0007669"/>
    <property type="project" value="UniProtKB-KW"/>
</dbReference>
<keyword evidence="3 4" id="KW-0067">ATP-binding</keyword>
<name>A0AAW0A041_9AGAR</name>
<gene>
    <name evidence="7" type="ORF">R3P38DRAFT_3628085</name>
</gene>
<protein>
    <submittedName>
        <fullName evidence="7">Kinase-like protein</fullName>
    </submittedName>
</protein>
<dbReference type="InterPro" id="IPR008271">
    <property type="entry name" value="Ser/Thr_kinase_AS"/>
</dbReference>
<feature type="region of interest" description="Disordered" evidence="5">
    <location>
        <begin position="472"/>
        <end position="548"/>
    </location>
</feature>
<feature type="binding site" evidence="4">
    <location>
        <position position="244"/>
    </location>
    <ligand>
        <name>ATP</name>
        <dbReference type="ChEBI" id="CHEBI:30616"/>
    </ligand>
</feature>
<feature type="domain" description="Protein kinase" evidence="6">
    <location>
        <begin position="217"/>
        <end position="472"/>
    </location>
</feature>
<evidence type="ECO:0000256" key="3">
    <source>
        <dbReference type="ARBA" id="ARBA00022840"/>
    </source>
</evidence>
<comment type="caution">
    <text evidence="7">The sequence shown here is derived from an EMBL/GenBank/DDBJ whole genome shotgun (WGS) entry which is preliminary data.</text>
</comment>
<keyword evidence="1" id="KW-0723">Serine/threonine-protein kinase</keyword>
<dbReference type="CDD" id="cd21037">
    <property type="entry name" value="MLKL_NTD"/>
    <property type="match status" value="1"/>
</dbReference>
<dbReference type="InterPro" id="IPR059179">
    <property type="entry name" value="MLKL-like_MCAfunc"/>
</dbReference>